<gene>
    <name evidence="1" type="ORF">AKJ45_03550</name>
</gene>
<proteinExistence type="predicted"/>
<sequence>MRALYRDAPVSFYERLALNDDLREALGLKYLDALDGYEEYNRKRKKLKHHSRKISKRNLKTDG</sequence>
<keyword evidence="2" id="KW-1185">Reference proteome</keyword>
<evidence type="ECO:0000313" key="2">
    <source>
        <dbReference type="Proteomes" id="UP000070565"/>
    </source>
</evidence>
<dbReference type="Proteomes" id="UP000070565">
    <property type="component" value="Unassembled WGS sequence"/>
</dbReference>
<feature type="non-terminal residue" evidence="1">
    <location>
        <position position="63"/>
    </location>
</feature>
<evidence type="ECO:0000313" key="1">
    <source>
        <dbReference type="EMBL" id="KXB02417.1"/>
    </source>
</evidence>
<dbReference type="EMBL" id="LHXZ01000062">
    <property type="protein sequence ID" value="KXB02417.1"/>
    <property type="molecule type" value="Genomic_DNA"/>
</dbReference>
<reference evidence="1 2" key="1">
    <citation type="journal article" date="2016" name="Sci. Rep.">
        <title>Metabolic traits of an uncultured archaeal lineage -MSBL1- from brine pools of the Red Sea.</title>
        <authorList>
            <person name="Mwirichia R."/>
            <person name="Alam I."/>
            <person name="Rashid M."/>
            <person name="Vinu M."/>
            <person name="Ba-Alawi W."/>
            <person name="Anthony Kamau A."/>
            <person name="Kamanda Ngugi D."/>
            <person name="Goker M."/>
            <person name="Klenk H.P."/>
            <person name="Bajic V."/>
            <person name="Stingl U."/>
        </authorList>
    </citation>
    <scope>NUCLEOTIDE SEQUENCE [LARGE SCALE GENOMIC DNA]</scope>
    <source>
        <strain evidence="1">SCGC-AAA261F19</strain>
    </source>
</reference>
<accession>A0A133V7N9</accession>
<dbReference type="AlphaFoldDB" id="A0A133V7N9"/>
<comment type="caution">
    <text evidence="1">The sequence shown here is derived from an EMBL/GenBank/DDBJ whole genome shotgun (WGS) entry which is preliminary data.</text>
</comment>
<protein>
    <submittedName>
        <fullName evidence="1">Uncharacterized protein</fullName>
    </submittedName>
</protein>
<name>A0A133V7N9_9EURY</name>
<organism evidence="1 2">
    <name type="scientific">candidate division MSBL1 archaeon SCGC-AAA261F19</name>
    <dbReference type="NCBI Taxonomy" id="1698275"/>
    <lineage>
        <taxon>Archaea</taxon>
        <taxon>Methanobacteriati</taxon>
        <taxon>Methanobacteriota</taxon>
        <taxon>candidate division MSBL1</taxon>
    </lineage>
</organism>